<reference evidence="4" key="1">
    <citation type="submission" date="2020-10" db="EMBL/GenBank/DDBJ databases">
        <authorList>
            <person name="Castelo-Branco R."/>
            <person name="Eusebio N."/>
            <person name="Adriana R."/>
            <person name="Vieira A."/>
            <person name="Brugerolle De Fraissinette N."/>
            <person name="Rezende De Castro R."/>
            <person name="Schneider M.P."/>
            <person name="Vasconcelos V."/>
            <person name="Leao P.N."/>
        </authorList>
    </citation>
    <scope>NUCLEOTIDE SEQUENCE</scope>
    <source>
        <strain evidence="4">LEGE 07310</strain>
    </source>
</reference>
<evidence type="ECO:0000256" key="2">
    <source>
        <dbReference type="ARBA" id="ARBA00022737"/>
    </source>
</evidence>
<evidence type="ECO:0000259" key="3">
    <source>
        <dbReference type="PROSITE" id="PS50206"/>
    </source>
</evidence>
<dbReference type="PROSITE" id="PS00380">
    <property type="entry name" value="RHODANESE_1"/>
    <property type="match status" value="1"/>
</dbReference>
<feature type="domain" description="Rhodanese" evidence="3">
    <location>
        <begin position="170"/>
        <end position="276"/>
    </location>
</feature>
<comment type="caution">
    <text evidence="4">The sequence shown here is derived from an EMBL/GenBank/DDBJ whole genome shotgun (WGS) entry which is preliminary data.</text>
</comment>
<dbReference type="Pfam" id="PF00581">
    <property type="entry name" value="Rhodanese"/>
    <property type="match status" value="2"/>
</dbReference>
<dbReference type="InterPro" id="IPR001307">
    <property type="entry name" value="Thiosulphate_STrfase_CS"/>
</dbReference>
<name>A0A8J7DLU1_9CYAN</name>
<dbReference type="SUPFAM" id="SSF52821">
    <property type="entry name" value="Rhodanese/Cell cycle control phosphatase"/>
    <property type="match status" value="2"/>
</dbReference>
<dbReference type="PANTHER" id="PTHR11364">
    <property type="entry name" value="THIOSULFATE SULFERTANSFERASE"/>
    <property type="match status" value="1"/>
</dbReference>
<protein>
    <submittedName>
        <fullName evidence="4">Sulfurtransferase</fullName>
    </submittedName>
</protein>
<organism evidence="4 5">
    <name type="scientific">Vasconcelosia minhoensis LEGE 07310</name>
    <dbReference type="NCBI Taxonomy" id="915328"/>
    <lineage>
        <taxon>Bacteria</taxon>
        <taxon>Bacillati</taxon>
        <taxon>Cyanobacteriota</taxon>
        <taxon>Cyanophyceae</taxon>
        <taxon>Nodosilineales</taxon>
        <taxon>Cymatolegaceae</taxon>
        <taxon>Vasconcelosia</taxon>
        <taxon>Vasconcelosia minhoensis</taxon>
    </lineage>
</organism>
<accession>A0A8J7DLU1</accession>
<dbReference type="CDD" id="cd01449">
    <property type="entry name" value="TST_Repeat_2"/>
    <property type="match status" value="1"/>
</dbReference>
<dbReference type="FunFam" id="3.40.250.10:FF:000035">
    <property type="entry name" value="Thiosulfate sulfurtransferase"/>
    <property type="match status" value="1"/>
</dbReference>
<keyword evidence="1" id="KW-0808">Transferase</keyword>
<evidence type="ECO:0000313" key="4">
    <source>
        <dbReference type="EMBL" id="MBE9077691.1"/>
    </source>
</evidence>
<dbReference type="SMART" id="SM00450">
    <property type="entry name" value="RHOD"/>
    <property type="match status" value="2"/>
</dbReference>
<dbReference type="EMBL" id="JADEXG010000020">
    <property type="protein sequence ID" value="MBE9077691.1"/>
    <property type="molecule type" value="Genomic_DNA"/>
</dbReference>
<dbReference type="RefSeq" id="WP_193906822.1">
    <property type="nucleotide sequence ID" value="NZ_JADEXG010000020.1"/>
</dbReference>
<sequence length="276" mass="30666">MDSYLVDAQWLSAHLEQPQVVIVDCRFALSEPDLGRQQYEAGHIPGAYYLDLNRDLSGPVQAHGGRHPLPDWQTFVRTLNQLGIFSKPPQGPTQVIAYDDSQFAFAARLWWLLRYLGHEQVALLDGGFEAWKAAGLPLSTGIPEPKAGDFKPQPQPDWTVDIETVRQRKDQPGVLLIDSRAEGRFRGEYEPIDPIAGSVPSAVNYFWQDVVDDSGRLKSPAELANHWSDLDSADEVIVYCGSGVTACVNLFSQAIAHKPMGKLYPGGWSDWSSYLT</sequence>
<dbReference type="Proteomes" id="UP000636505">
    <property type="component" value="Unassembled WGS sequence"/>
</dbReference>
<proteinExistence type="predicted"/>
<evidence type="ECO:0000313" key="5">
    <source>
        <dbReference type="Proteomes" id="UP000636505"/>
    </source>
</evidence>
<keyword evidence="5" id="KW-1185">Reference proteome</keyword>
<dbReference type="CDD" id="cd01448">
    <property type="entry name" value="TST_Repeat_1"/>
    <property type="match status" value="1"/>
</dbReference>
<dbReference type="GO" id="GO:0004792">
    <property type="term" value="F:thiosulfate-cyanide sulfurtransferase activity"/>
    <property type="evidence" value="ECO:0007669"/>
    <property type="project" value="InterPro"/>
</dbReference>
<dbReference type="InterPro" id="IPR001763">
    <property type="entry name" value="Rhodanese-like_dom"/>
</dbReference>
<dbReference type="PANTHER" id="PTHR11364:SF27">
    <property type="entry name" value="SULFURTRANSFERASE"/>
    <property type="match status" value="1"/>
</dbReference>
<dbReference type="AlphaFoldDB" id="A0A8J7DLU1"/>
<dbReference type="InterPro" id="IPR045078">
    <property type="entry name" value="TST/MPST-like"/>
</dbReference>
<dbReference type="Gene3D" id="3.40.250.10">
    <property type="entry name" value="Rhodanese-like domain"/>
    <property type="match status" value="2"/>
</dbReference>
<feature type="domain" description="Rhodanese" evidence="3">
    <location>
        <begin position="16"/>
        <end position="140"/>
    </location>
</feature>
<evidence type="ECO:0000256" key="1">
    <source>
        <dbReference type="ARBA" id="ARBA00022679"/>
    </source>
</evidence>
<gene>
    <name evidence="4" type="ORF">IQ241_10345</name>
</gene>
<dbReference type="InterPro" id="IPR036873">
    <property type="entry name" value="Rhodanese-like_dom_sf"/>
</dbReference>
<dbReference type="PROSITE" id="PS50206">
    <property type="entry name" value="RHODANESE_3"/>
    <property type="match status" value="2"/>
</dbReference>
<keyword evidence="2" id="KW-0677">Repeat</keyword>